<dbReference type="InterPro" id="IPR042000">
    <property type="entry name" value="Sortase_D_2"/>
</dbReference>
<dbReference type="InterPro" id="IPR023365">
    <property type="entry name" value="Sortase_dom-sf"/>
</dbReference>
<keyword evidence="1" id="KW-0378">Hydrolase</keyword>
<evidence type="ECO:0000256" key="1">
    <source>
        <dbReference type="ARBA" id="ARBA00022801"/>
    </source>
</evidence>
<dbReference type="Proteomes" id="UP001596378">
    <property type="component" value="Unassembled WGS sequence"/>
</dbReference>
<sequence length="228" mass="25218">MKLTGTAVTKIAAYVLIAAGLALLAFPTVREYLQDREQQRILQQLEQSLSPVEPARSYDIQSEYSRLSHVLDAGLEQTGTEEPEPSETPEELMDERTIGIIEIDKIELKLPILEGATTQTMKVGAGHMTETAPLGEIGNAAVAAHRARTKGRMFNRLNEVDIGDRIDIRTRNDSFVYQVTDIKVVLPTDLSVLDNDGDKATLTLITCDPLVNPTHRLIVRAERVEDQG</sequence>
<dbReference type="InterPro" id="IPR005754">
    <property type="entry name" value="Sortase"/>
</dbReference>
<dbReference type="Pfam" id="PF04203">
    <property type="entry name" value="Sortase"/>
    <property type="match status" value="1"/>
</dbReference>
<dbReference type="SUPFAM" id="SSF63817">
    <property type="entry name" value="Sortase"/>
    <property type="match status" value="1"/>
</dbReference>
<reference evidence="4" key="1">
    <citation type="journal article" date="2019" name="Int. J. Syst. Evol. Microbiol.">
        <title>The Global Catalogue of Microorganisms (GCM) 10K type strain sequencing project: providing services to taxonomists for standard genome sequencing and annotation.</title>
        <authorList>
            <consortium name="The Broad Institute Genomics Platform"/>
            <consortium name="The Broad Institute Genome Sequencing Center for Infectious Disease"/>
            <person name="Wu L."/>
            <person name="Ma J."/>
        </authorList>
    </citation>
    <scope>NUCLEOTIDE SEQUENCE [LARGE SCALE GENOMIC DNA]</scope>
    <source>
        <strain evidence="4">KCTC 12907</strain>
    </source>
</reference>
<keyword evidence="4" id="KW-1185">Reference proteome</keyword>
<dbReference type="EMBL" id="JBHTAI010000001">
    <property type="protein sequence ID" value="MFC7147352.1"/>
    <property type="molecule type" value="Genomic_DNA"/>
</dbReference>
<comment type="caution">
    <text evidence="3">The sequence shown here is derived from an EMBL/GenBank/DDBJ whole genome shotgun (WGS) entry which is preliminary data.</text>
</comment>
<accession>A0ABW2F2H2</accession>
<name>A0ABW2F2H2_9BACL</name>
<dbReference type="Gene3D" id="2.40.260.10">
    <property type="entry name" value="Sortase"/>
    <property type="match status" value="1"/>
</dbReference>
<protein>
    <submittedName>
        <fullName evidence="3">Class D sortase</fullName>
    </submittedName>
</protein>
<dbReference type="NCBIfam" id="TIGR01076">
    <property type="entry name" value="sortase_fam"/>
    <property type="match status" value="1"/>
</dbReference>
<proteinExistence type="predicted"/>
<keyword evidence="2" id="KW-0472">Membrane</keyword>
<organism evidence="3 4">
    <name type="scientific">Cohnella cellulosilytica</name>
    <dbReference type="NCBI Taxonomy" id="986710"/>
    <lineage>
        <taxon>Bacteria</taxon>
        <taxon>Bacillati</taxon>
        <taxon>Bacillota</taxon>
        <taxon>Bacilli</taxon>
        <taxon>Bacillales</taxon>
        <taxon>Paenibacillaceae</taxon>
        <taxon>Cohnella</taxon>
    </lineage>
</organism>
<dbReference type="CDD" id="cd06166">
    <property type="entry name" value="Sortase_D_2"/>
    <property type="match status" value="1"/>
</dbReference>
<feature type="transmembrane region" description="Helical" evidence="2">
    <location>
        <begin position="12"/>
        <end position="33"/>
    </location>
</feature>
<evidence type="ECO:0000313" key="4">
    <source>
        <dbReference type="Proteomes" id="UP001596378"/>
    </source>
</evidence>
<gene>
    <name evidence="3" type="ORF">ACFQMJ_02295</name>
</gene>
<evidence type="ECO:0000313" key="3">
    <source>
        <dbReference type="EMBL" id="MFC7147352.1"/>
    </source>
</evidence>
<keyword evidence="2" id="KW-0812">Transmembrane</keyword>
<dbReference type="RefSeq" id="WP_378050627.1">
    <property type="nucleotide sequence ID" value="NZ_JBHMDN010000028.1"/>
</dbReference>
<keyword evidence="2" id="KW-1133">Transmembrane helix</keyword>
<evidence type="ECO:0000256" key="2">
    <source>
        <dbReference type="SAM" id="Phobius"/>
    </source>
</evidence>